<dbReference type="Proteomes" id="UP000193144">
    <property type="component" value="Unassembled WGS sequence"/>
</dbReference>
<evidence type="ECO:0000313" key="3">
    <source>
        <dbReference type="EMBL" id="ORY12441.1"/>
    </source>
</evidence>
<dbReference type="Pfam" id="PF14420">
    <property type="entry name" value="Clr5"/>
    <property type="match status" value="1"/>
</dbReference>
<dbReference type="EMBL" id="MCFA01000051">
    <property type="protein sequence ID" value="ORY12441.1"/>
    <property type="molecule type" value="Genomic_DNA"/>
</dbReference>
<organism evidence="3 4">
    <name type="scientific">Clohesyomyces aquaticus</name>
    <dbReference type="NCBI Taxonomy" id="1231657"/>
    <lineage>
        <taxon>Eukaryota</taxon>
        <taxon>Fungi</taxon>
        <taxon>Dikarya</taxon>
        <taxon>Ascomycota</taxon>
        <taxon>Pezizomycotina</taxon>
        <taxon>Dothideomycetes</taxon>
        <taxon>Pleosporomycetidae</taxon>
        <taxon>Pleosporales</taxon>
        <taxon>Lindgomycetaceae</taxon>
        <taxon>Clohesyomyces</taxon>
    </lineage>
</organism>
<dbReference type="PANTHER" id="PTHR46082">
    <property type="entry name" value="ATP/GTP-BINDING PROTEIN-RELATED"/>
    <property type="match status" value="1"/>
</dbReference>
<evidence type="ECO:0000259" key="2">
    <source>
        <dbReference type="Pfam" id="PF14420"/>
    </source>
</evidence>
<feature type="domain" description="Clr5" evidence="2">
    <location>
        <begin position="31"/>
        <end position="83"/>
    </location>
</feature>
<protein>
    <recommendedName>
        <fullName evidence="2">Clr5 domain-containing protein</fullName>
    </recommendedName>
</protein>
<dbReference type="InterPro" id="IPR053137">
    <property type="entry name" value="NLR-like"/>
</dbReference>
<feature type="compositionally biased region" description="Polar residues" evidence="1">
    <location>
        <begin position="150"/>
        <end position="165"/>
    </location>
</feature>
<evidence type="ECO:0000313" key="4">
    <source>
        <dbReference type="Proteomes" id="UP000193144"/>
    </source>
</evidence>
<dbReference type="PANTHER" id="PTHR46082:SF6">
    <property type="entry name" value="AAA+ ATPASE DOMAIN-CONTAINING PROTEIN-RELATED"/>
    <property type="match status" value="1"/>
</dbReference>
<dbReference type="STRING" id="1231657.A0A1Y1ZQB9"/>
<dbReference type="InterPro" id="IPR025676">
    <property type="entry name" value="Clr5_dom"/>
</dbReference>
<sequence length="547" mass="61637">MESFNEVQLAPADSMGPPPKTRKRKAPTLRAHDWEPYKARILQLHVTEDRPLREVKQTMETDFGFVAEVRQYRKQISGWGEDKNIKPKEMSAIVRKRQRRKIAEPTKSQLIFKVRGHEVEEQKIERWMKRNGVSDSLPFSPSPSIPTPSAVNCRTISDRGSQVPSPRSVHNPLSPVVLGSIPQTPEAPSPALSVSSIVRPPSTPFAGQSPAPIYRPLPVQFQGYSPASMGQAQHANVAGYTPTHPVAFRYKQAEEEQLRKDLSNLESEFGRDHPLNFPALNELGYLLAEQGRYRSAEEVARRLVDGQKRTNADPLDLADSFNLLAVIFSSQGLYVKTERLLLQVIASRKNGLGEEHEKTLHSMGILASLQRKQERWGDAKKTGSQVFQIKKRVLGEEHRSTLFSMFDLVGIYTALGRWKEAEELGIHAVATCRRVLGDEDDLTLSSMKYLSFPYIRQKRWVEAENILRATLETRKRVFGEEHPETVDVMSSLVAVFKGQGRKSDAISLLKDSSRLAAKVLGHQHPDTIRSVAALKAWRMEGMRLDGF</sequence>
<dbReference type="OrthoDB" id="5986190at2759"/>
<dbReference type="InterPro" id="IPR011990">
    <property type="entry name" value="TPR-like_helical_dom_sf"/>
</dbReference>
<evidence type="ECO:0000256" key="1">
    <source>
        <dbReference type="SAM" id="MobiDB-lite"/>
    </source>
</evidence>
<feature type="region of interest" description="Disordered" evidence="1">
    <location>
        <begin position="1"/>
        <end position="28"/>
    </location>
</feature>
<reference evidence="3 4" key="1">
    <citation type="submission" date="2016-07" db="EMBL/GenBank/DDBJ databases">
        <title>Pervasive Adenine N6-methylation of Active Genes in Fungi.</title>
        <authorList>
            <consortium name="DOE Joint Genome Institute"/>
            <person name="Mondo S.J."/>
            <person name="Dannebaum R.O."/>
            <person name="Kuo R.C."/>
            <person name="Labutti K."/>
            <person name="Haridas S."/>
            <person name="Kuo A."/>
            <person name="Salamov A."/>
            <person name="Ahrendt S.R."/>
            <person name="Lipzen A."/>
            <person name="Sullivan W."/>
            <person name="Andreopoulos W.B."/>
            <person name="Clum A."/>
            <person name="Lindquist E."/>
            <person name="Daum C."/>
            <person name="Ramamoorthy G.K."/>
            <person name="Gryganskyi A."/>
            <person name="Culley D."/>
            <person name="Magnuson J.K."/>
            <person name="James T.Y."/>
            <person name="O'Malley M.A."/>
            <person name="Stajich J.E."/>
            <person name="Spatafora J.W."/>
            <person name="Visel A."/>
            <person name="Grigoriev I.V."/>
        </authorList>
    </citation>
    <scope>NUCLEOTIDE SEQUENCE [LARGE SCALE GENOMIC DNA]</scope>
    <source>
        <strain evidence="3 4">CBS 115471</strain>
    </source>
</reference>
<name>A0A1Y1ZQB9_9PLEO</name>
<dbReference type="AlphaFoldDB" id="A0A1Y1ZQB9"/>
<dbReference type="Gene3D" id="1.25.40.10">
    <property type="entry name" value="Tetratricopeptide repeat domain"/>
    <property type="match status" value="2"/>
</dbReference>
<feature type="region of interest" description="Disordered" evidence="1">
    <location>
        <begin position="135"/>
        <end position="169"/>
    </location>
</feature>
<dbReference type="SUPFAM" id="SSF48452">
    <property type="entry name" value="TPR-like"/>
    <property type="match status" value="2"/>
</dbReference>
<dbReference type="Pfam" id="PF13424">
    <property type="entry name" value="TPR_12"/>
    <property type="match status" value="1"/>
</dbReference>
<comment type="caution">
    <text evidence="3">The sequence shown here is derived from an EMBL/GenBank/DDBJ whole genome shotgun (WGS) entry which is preliminary data.</text>
</comment>
<proteinExistence type="predicted"/>
<gene>
    <name evidence="3" type="ORF">BCR34DRAFT_482643</name>
</gene>
<keyword evidence="4" id="KW-1185">Reference proteome</keyword>
<dbReference type="Pfam" id="PF13374">
    <property type="entry name" value="TPR_10"/>
    <property type="match status" value="3"/>
</dbReference>
<accession>A0A1Y1ZQB9</accession>